<dbReference type="RefSeq" id="WP_316425660.1">
    <property type="nucleotide sequence ID" value="NZ_CP130144.1"/>
</dbReference>
<gene>
    <name evidence="2" type="ORF">Q2T42_15845</name>
</gene>
<dbReference type="AlphaFoldDB" id="A0AA97AKJ3"/>
<protein>
    <submittedName>
        <fullName evidence="2">DUF4351 domain-containing protein</fullName>
    </submittedName>
</protein>
<dbReference type="EMBL" id="CP130144">
    <property type="protein sequence ID" value="WNZ43328.1"/>
    <property type="molecule type" value="Genomic_DNA"/>
</dbReference>
<sequence>MAQQTNPRTDQDSPWKRILQQYFQEAIEFFFPDIAKAVDWTQPPEFLDKEFVKIAPDAKVGRRFADQLVRVKLKRGKDLVLLIHVEVQAAPEQKFAERIFVYSLRIFDYFRQPAVSVAILCDASPTWRPQQYGFALPGTTLNFQFSMVKILDYRVEELDASRNPFAIVVKAHLKLQETKKDNLSRKSWKMQLVRQLYEAGYNQEQVLNLFNFLDWVLVLPKRLEAEFWTELKAYEKERKMPYITSVERIGFERGHDQGVKEEAQRSLERSRSLILRQLTRQVGTLPDKALTKINTLSIERLESLGEALLDFESIEDFTAWLKTQK</sequence>
<dbReference type="Pfam" id="PF14261">
    <property type="entry name" value="DUF4351"/>
    <property type="match status" value="1"/>
</dbReference>
<reference evidence="2" key="2">
    <citation type="submission" date="2023-07" db="EMBL/GenBank/DDBJ databases">
        <authorList>
            <person name="Bai X.-H."/>
            <person name="Wang H.-H."/>
            <person name="Wang J."/>
            <person name="Ma M.-Y."/>
            <person name="Hu H.-H."/>
            <person name="Song Z.-L."/>
            <person name="Ma H.-G."/>
            <person name="Fan Y."/>
            <person name="Du C.-Y."/>
            <person name="Xu J.-C."/>
        </authorList>
    </citation>
    <scope>NUCLEOTIDE SEQUENCE</scope>
    <source>
        <strain evidence="2">CZ1</strain>
    </source>
</reference>
<proteinExistence type="predicted"/>
<dbReference type="PANTHER" id="PTHR35586">
    <property type="entry name" value="SLL1691 PROTEIN"/>
    <property type="match status" value="1"/>
</dbReference>
<evidence type="ECO:0000259" key="1">
    <source>
        <dbReference type="Pfam" id="PF14261"/>
    </source>
</evidence>
<dbReference type="InterPro" id="IPR025587">
    <property type="entry name" value="DUF4351"/>
</dbReference>
<evidence type="ECO:0000313" key="2">
    <source>
        <dbReference type="EMBL" id="WNZ43328.1"/>
    </source>
</evidence>
<organism evidence="2">
    <name type="scientific">Leptolyngbya boryana CZ1</name>
    <dbReference type="NCBI Taxonomy" id="3060204"/>
    <lineage>
        <taxon>Bacteria</taxon>
        <taxon>Bacillati</taxon>
        <taxon>Cyanobacteriota</taxon>
        <taxon>Cyanophyceae</taxon>
        <taxon>Leptolyngbyales</taxon>
        <taxon>Leptolyngbyaceae</taxon>
        <taxon>Leptolyngbya group</taxon>
        <taxon>Leptolyngbya</taxon>
    </lineage>
</organism>
<accession>A0AA97AKJ3</accession>
<feature type="domain" description="DUF4351" evidence="1">
    <location>
        <begin position="266"/>
        <end position="321"/>
    </location>
</feature>
<dbReference type="PANTHER" id="PTHR35586:SF1">
    <property type="entry name" value="SLL1691 PROTEIN"/>
    <property type="match status" value="1"/>
</dbReference>
<name>A0AA97AKJ3_LEPBY</name>
<reference evidence="2" key="1">
    <citation type="journal article" date="2023" name="Plants (Basel)">
        <title>Genomic Analysis of Leptolyngbya boryana CZ1 Reveals Efficient Carbon Fixation Modules.</title>
        <authorList>
            <person name="Bai X."/>
            <person name="Wang H."/>
            <person name="Cheng W."/>
            <person name="Wang J."/>
            <person name="Ma M."/>
            <person name="Hu H."/>
            <person name="Song Z."/>
            <person name="Ma H."/>
            <person name="Fan Y."/>
            <person name="Du C."/>
            <person name="Xu J."/>
        </authorList>
    </citation>
    <scope>NUCLEOTIDE SEQUENCE</scope>
    <source>
        <strain evidence="2">CZ1</strain>
    </source>
</reference>